<dbReference type="AlphaFoldDB" id="A0A6J6TNF3"/>
<accession>A0A6J6TNF3</accession>
<sequence>MTGCEPATTCAHLAPAMFQAFDAETSDTAVSPSDATVRNGVWTVPGWASWAWISSAITATPCSSASAAMAASVSAEGVMPVGLCGLQSR</sequence>
<gene>
    <name evidence="1" type="ORF">UFOPK2810_00708</name>
    <name evidence="2" type="ORF">UFOPK4061_01446</name>
</gene>
<evidence type="ECO:0000313" key="2">
    <source>
        <dbReference type="EMBL" id="CAB5021846.1"/>
    </source>
</evidence>
<reference evidence="1" key="1">
    <citation type="submission" date="2020-05" db="EMBL/GenBank/DDBJ databases">
        <authorList>
            <person name="Chiriac C."/>
            <person name="Salcher M."/>
            <person name="Ghai R."/>
            <person name="Kavagutti S V."/>
        </authorList>
    </citation>
    <scope>NUCLEOTIDE SEQUENCE</scope>
</reference>
<evidence type="ECO:0000313" key="1">
    <source>
        <dbReference type="EMBL" id="CAB4748223.1"/>
    </source>
</evidence>
<proteinExistence type="predicted"/>
<dbReference type="EMBL" id="CAFBPD010000273">
    <property type="protein sequence ID" value="CAB5021846.1"/>
    <property type="molecule type" value="Genomic_DNA"/>
</dbReference>
<name>A0A6J6TNF3_9ZZZZ</name>
<dbReference type="EMBL" id="CAEZYZ010000101">
    <property type="protein sequence ID" value="CAB4748223.1"/>
    <property type="molecule type" value="Genomic_DNA"/>
</dbReference>
<protein>
    <submittedName>
        <fullName evidence="1">Unannotated protein</fullName>
    </submittedName>
</protein>
<organism evidence="1">
    <name type="scientific">freshwater metagenome</name>
    <dbReference type="NCBI Taxonomy" id="449393"/>
    <lineage>
        <taxon>unclassified sequences</taxon>
        <taxon>metagenomes</taxon>
        <taxon>ecological metagenomes</taxon>
    </lineage>
</organism>